<dbReference type="InterPro" id="IPR036691">
    <property type="entry name" value="Endo/exonu/phosph_ase_sf"/>
</dbReference>
<sequence>VRYDEGRELAVRYGCSFQELSAADCEYSELRSQFDNFFSQCIKSCSNVKVLDTRHRKRPVLNVSKMLPAFLRTDTPSVEKRSKSVASSLPDLASTIKDVFKKKEIKRYNIDILALSEIRWKGVGQETIDHGYVLLYSGEDNYHRADVGLMMSPAAYRTKLRRTPINERILFARLGTRHTKLFVIVRYAPTNEVDDDVKNSFYETLQTVTKDIPKHDVLCVVGDMNAKVGADRKCHPEVLGPHELGEINKNGALLLDFALSNDLVVRGSLLGHKMCTNTHGHLQTVQQKITRTWRTSLLDVCSYRKANAQLNHIFMISRIQIKLRAQKKTQQDLKKTVRHRQATGSKLHRDFCIPLWSESMPCYLDWQIRVYTNLPEEALLELNSTDVKFCNVSLLEHYLPYSFKDVNPRVWRFLALLDADINVVIFRDSDAIMLKREVDAVNEWLNSTKTYHVMRDHNFHKTKILAGMFGVKMIEKRSDIRQKAAKFISWSLNDKSKGTDQRLLANLFWDEVRKDSMIHDSFFCDYFKVEDGSDIRPFPTKRTNRKYIGNINNEFILEACPEKCMFGVKMIEKRSDIRQKAAKFISWSLDDKSKGTDQRLLANLFWDEVRKDSMIHDSFFCDYFKVEDGSDIRPFPTKRTNRKYIGNINNEFILEACPEK</sequence>
<protein>
    <submittedName>
        <fullName evidence="1">Uncharacterized protein</fullName>
    </submittedName>
</protein>
<evidence type="ECO:0000313" key="2">
    <source>
        <dbReference type="Proteomes" id="UP001187531"/>
    </source>
</evidence>
<feature type="non-terminal residue" evidence="1">
    <location>
        <position position="660"/>
    </location>
</feature>
<proteinExistence type="predicted"/>
<dbReference type="PANTHER" id="PTHR23227:SF67">
    <property type="entry name" value="CRANIOFACIAL DEVELOPMENT PROTEIN 2-LIKE"/>
    <property type="match status" value="1"/>
</dbReference>
<dbReference type="SUPFAM" id="SSF56219">
    <property type="entry name" value="DNase I-like"/>
    <property type="match status" value="1"/>
</dbReference>
<accession>A0AA88LB70</accession>
<keyword evidence="2" id="KW-1185">Reference proteome</keyword>
<evidence type="ECO:0000313" key="1">
    <source>
        <dbReference type="EMBL" id="KAK2719804.1"/>
    </source>
</evidence>
<gene>
    <name evidence="1" type="ORF">QYM36_005319</name>
</gene>
<dbReference type="EMBL" id="JAVRJZ010000008">
    <property type="protein sequence ID" value="KAK2719804.1"/>
    <property type="molecule type" value="Genomic_DNA"/>
</dbReference>
<name>A0AA88LB70_ARTSF</name>
<comment type="caution">
    <text evidence="1">The sequence shown here is derived from an EMBL/GenBank/DDBJ whole genome shotgun (WGS) entry which is preliminary data.</text>
</comment>
<dbReference type="Gene3D" id="3.60.10.10">
    <property type="entry name" value="Endonuclease/exonuclease/phosphatase"/>
    <property type="match status" value="1"/>
</dbReference>
<organism evidence="1 2">
    <name type="scientific">Artemia franciscana</name>
    <name type="common">Brine shrimp</name>
    <name type="synonym">Artemia sanfranciscana</name>
    <dbReference type="NCBI Taxonomy" id="6661"/>
    <lineage>
        <taxon>Eukaryota</taxon>
        <taxon>Metazoa</taxon>
        <taxon>Ecdysozoa</taxon>
        <taxon>Arthropoda</taxon>
        <taxon>Crustacea</taxon>
        <taxon>Branchiopoda</taxon>
        <taxon>Anostraca</taxon>
        <taxon>Artemiidae</taxon>
        <taxon>Artemia</taxon>
    </lineage>
</organism>
<reference evidence="1" key="1">
    <citation type="submission" date="2023-07" db="EMBL/GenBank/DDBJ databases">
        <title>Chromosome-level genome assembly of Artemia franciscana.</title>
        <authorList>
            <person name="Jo E."/>
        </authorList>
    </citation>
    <scope>NUCLEOTIDE SEQUENCE</scope>
    <source>
        <tissue evidence="1">Whole body</tissue>
    </source>
</reference>
<dbReference type="InterPro" id="IPR027124">
    <property type="entry name" value="Swc5/CFDP1/2"/>
</dbReference>
<dbReference type="PANTHER" id="PTHR23227">
    <property type="entry name" value="BUCENTAUR RELATED"/>
    <property type="match status" value="1"/>
</dbReference>
<feature type="non-terminal residue" evidence="1">
    <location>
        <position position="1"/>
    </location>
</feature>
<dbReference type="AlphaFoldDB" id="A0AA88LB70"/>
<dbReference type="Proteomes" id="UP001187531">
    <property type="component" value="Unassembled WGS sequence"/>
</dbReference>